<name>A0A558A6R4_9PSEU</name>
<dbReference type="AlphaFoldDB" id="A0A558A6R4"/>
<keyword evidence="5" id="KW-1185">Reference proteome</keyword>
<evidence type="ECO:0000313" key="4">
    <source>
        <dbReference type="EMBL" id="TVT19918.1"/>
    </source>
</evidence>
<evidence type="ECO:0000256" key="3">
    <source>
        <dbReference type="SAM" id="SignalP"/>
    </source>
</evidence>
<keyword evidence="2" id="KW-0472">Membrane</keyword>
<accession>A0A558A6R4</accession>
<evidence type="ECO:0000256" key="1">
    <source>
        <dbReference type="SAM" id="MobiDB-lite"/>
    </source>
</evidence>
<sequence length="252" mass="24387">MGKFGSRVLALGFLMAASAGVALPATAHADPDPVLSGDCASTLGADGGKALTIDAGAAVDKPGALAVGTGSDSANDPAAHLDVADAAKALHVNSVPGTDAVRVLCADAQGAVNNLSATTQTLLGGEPAPATPPTGPSQPPTTPAQPVPEAPDGPDSSPDLGGVQFLSFPLDATSPLSVSDLSSLIPPVSLPPAAEGVTPPTGTTPAGQDSGSAQALPASSVTPARLPLLLAAIALALAGAALAHTWLRRRPL</sequence>
<dbReference type="EMBL" id="VJZA01000041">
    <property type="protein sequence ID" value="TVT19918.1"/>
    <property type="molecule type" value="Genomic_DNA"/>
</dbReference>
<organism evidence="4 5">
    <name type="scientific">Amycolatopsis acidiphila</name>
    <dbReference type="NCBI Taxonomy" id="715473"/>
    <lineage>
        <taxon>Bacteria</taxon>
        <taxon>Bacillati</taxon>
        <taxon>Actinomycetota</taxon>
        <taxon>Actinomycetes</taxon>
        <taxon>Pseudonocardiales</taxon>
        <taxon>Pseudonocardiaceae</taxon>
        <taxon>Amycolatopsis</taxon>
    </lineage>
</organism>
<feature type="compositionally biased region" description="Pro residues" evidence="1">
    <location>
        <begin position="129"/>
        <end position="151"/>
    </location>
</feature>
<proteinExistence type="predicted"/>
<feature type="region of interest" description="Disordered" evidence="1">
    <location>
        <begin position="190"/>
        <end position="218"/>
    </location>
</feature>
<feature type="compositionally biased region" description="Polar residues" evidence="1">
    <location>
        <begin position="209"/>
        <end position="218"/>
    </location>
</feature>
<comment type="caution">
    <text evidence="4">The sequence shown here is derived from an EMBL/GenBank/DDBJ whole genome shotgun (WGS) entry which is preliminary data.</text>
</comment>
<keyword evidence="2" id="KW-0812">Transmembrane</keyword>
<evidence type="ECO:0000256" key="2">
    <source>
        <dbReference type="SAM" id="Phobius"/>
    </source>
</evidence>
<keyword evidence="3" id="KW-0732">Signal</keyword>
<dbReference type="OrthoDB" id="3638476at2"/>
<dbReference type="Proteomes" id="UP000318578">
    <property type="component" value="Unassembled WGS sequence"/>
</dbReference>
<protein>
    <submittedName>
        <fullName evidence="4">Uncharacterized protein</fullName>
    </submittedName>
</protein>
<keyword evidence="2" id="KW-1133">Transmembrane helix</keyword>
<reference evidence="4 5" key="1">
    <citation type="submission" date="2019-07" db="EMBL/GenBank/DDBJ databases">
        <title>New species of Amycolatopsis and Streptomyces.</title>
        <authorList>
            <person name="Duangmal K."/>
            <person name="Teo W.F.A."/>
            <person name="Lipun K."/>
        </authorList>
    </citation>
    <scope>NUCLEOTIDE SEQUENCE [LARGE SCALE GENOMIC DNA]</scope>
    <source>
        <strain evidence="4 5">JCM 30562</strain>
    </source>
</reference>
<evidence type="ECO:0000313" key="5">
    <source>
        <dbReference type="Proteomes" id="UP000318578"/>
    </source>
</evidence>
<feature type="compositionally biased region" description="Low complexity" evidence="1">
    <location>
        <begin position="190"/>
        <end position="207"/>
    </location>
</feature>
<feature type="chain" id="PRO_5021861821" evidence="3">
    <location>
        <begin position="30"/>
        <end position="252"/>
    </location>
</feature>
<feature type="signal peptide" evidence="3">
    <location>
        <begin position="1"/>
        <end position="29"/>
    </location>
</feature>
<dbReference type="RefSeq" id="WP_144641826.1">
    <property type="nucleotide sequence ID" value="NZ_BNAX01000003.1"/>
</dbReference>
<feature type="transmembrane region" description="Helical" evidence="2">
    <location>
        <begin position="226"/>
        <end position="247"/>
    </location>
</feature>
<feature type="region of interest" description="Disordered" evidence="1">
    <location>
        <begin position="121"/>
        <end position="165"/>
    </location>
</feature>
<gene>
    <name evidence="4" type="ORF">FNH06_22335</name>
</gene>